<evidence type="ECO:0000256" key="2">
    <source>
        <dbReference type="ARBA" id="ARBA00023082"/>
    </source>
</evidence>
<evidence type="ECO:0000259" key="6">
    <source>
        <dbReference type="PROSITE" id="PS00715"/>
    </source>
</evidence>
<dbReference type="FunFam" id="1.10.601.10:FF:000001">
    <property type="entry name" value="RNA polymerase sigma factor SigA"/>
    <property type="match status" value="1"/>
</dbReference>
<keyword evidence="4 5" id="KW-0804">Transcription</keyword>
<dbReference type="InterPro" id="IPR007630">
    <property type="entry name" value="RNA_pol_sigma70_r4"/>
</dbReference>
<gene>
    <name evidence="8" type="ORF">PHACT_00430</name>
</gene>
<reference evidence="9" key="1">
    <citation type="submission" date="2016-07" db="EMBL/GenBank/DDBJ databases">
        <authorList>
            <person name="Florea S."/>
            <person name="Webb J.S."/>
            <person name="Jaromczyk J."/>
            <person name="Schardl C.L."/>
        </authorList>
    </citation>
    <scope>NUCLEOTIDE SEQUENCE [LARGE SCALE GENOMIC DNA]</scope>
    <source>
        <strain evidence="9">KCTC 42131</strain>
    </source>
</reference>
<dbReference type="Gene3D" id="1.10.10.10">
    <property type="entry name" value="Winged helix-like DNA-binding domain superfamily/Winged helix DNA-binding domain"/>
    <property type="match status" value="2"/>
</dbReference>
<dbReference type="PROSITE" id="PS00715">
    <property type="entry name" value="SIGMA70_1"/>
    <property type="match status" value="1"/>
</dbReference>
<dbReference type="EMBL" id="MASR01000001">
    <property type="protein sequence ID" value="OFE11807.1"/>
    <property type="molecule type" value="Genomic_DNA"/>
</dbReference>
<evidence type="ECO:0000256" key="4">
    <source>
        <dbReference type="ARBA" id="ARBA00023163"/>
    </source>
</evidence>
<evidence type="ECO:0000256" key="1">
    <source>
        <dbReference type="ARBA" id="ARBA00023015"/>
    </source>
</evidence>
<evidence type="ECO:0000313" key="8">
    <source>
        <dbReference type="EMBL" id="OFE11807.1"/>
    </source>
</evidence>
<dbReference type="Proteomes" id="UP000175669">
    <property type="component" value="Unassembled WGS sequence"/>
</dbReference>
<dbReference type="InterPro" id="IPR013325">
    <property type="entry name" value="RNA_pol_sigma_r2"/>
</dbReference>
<dbReference type="Gene3D" id="1.10.601.10">
    <property type="entry name" value="RNA Polymerase Primary Sigma Factor"/>
    <property type="match status" value="1"/>
</dbReference>
<proteinExistence type="inferred from homology"/>
<name>A0A1E8CHT2_9GAMM</name>
<dbReference type="Pfam" id="PF04542">
    <property type="entry name" value="Sigma70_r2"/>
    <property type="match status" value="1"/>
</dbReference>
<evidence type="ECO:0000256" key="5">
    <source>
        <dbReference type="RuleBase" id="RU362124"/>
    </source>
</evidence>
<dbReference type="GO" id="GO:0006352">
    <property type="term" value="P:DNA-templated transcription initiation"/>
    <property type="evidence" value="ECO:0007669"/>
    <property type="project" value="InterPro"/>
</dbReference>
<comment type="caution">
    <text evidence="8">The sequence shown here is derived from an EMBL/GenBank/DDBJ whole genome shotgun (WGS) entry which is preliminary data.</text>
</comment>
<feature type="domain" description="RNA polymerase sigma-70" evidence="7">
    <location>
        <begin position="246"/>
        <end position="272"/>
    </location>
</feature>
<dbReference type="GO" id="GO:0003677">
    <property type="term" value="F:DNA binding"/>
    <property type="evidence" value="ECO:0007669"/>
    <property type="project" value="UniProtKB-KW"/>
</dbReference>
<keyword evidence="2 5" id="KW-0731">Sigma factor</keyword>
<dbReference type="InterPro" id="IPR000943">
    <property type="entry name" value="RNA_pol_sigma70"/>
</dbReference>
<comment type="function">
    <text evidence="5">Sigma factors are initiation factors that promote the attachment of RNA polymerase to specific initiation sites and are then released.</text>
</comment>
<dbReference type="InterPro" id="IPR014284">
    <property type="entry name" value="RNA_pol_sigma-70_dom"/>
</dbReference>
<dbReference type="InterPro" id="IPR036388">
    <property type="entry name" value="WH-like_DNA-bd_sf"/>
</dbReference>
<protein>
    <recommendedName>
        <fullName evidence="5">RNA polymerase sigma factor</fullName>
    </recommendedName>
</protein>
<dbReference type="PANTHER" id="PTHR30603:SF67">
    <property type="entry name" value="RNA POLYMERASE SIGMA FACTOR RPOS"/>
    <property type="match status" value="1"/>
</dbReference>
<dbReference type="SUPFAM" id="SSF88946">
    <property type="entry name" value="Sigma2 domain of RNA polymerase sigma factors"/>
    <property type="match status" value="1"/>
</dbReference>
<keyword evidence="3 5" id="KW-0238">DNA-binding</keyword>
<dbReference type="Pfam" id="PF04545">
    <property type="entry name" value="Sigma70_r4"/>
    <property type="match status" value="1"/>
</dbReference>
<keyword evidence="9" id="KW-1185">Reference proteome</keyword>
<dbReference type="RefSeq" id="WP_070115433.1">
    <property type="nucleotide sequence ID" value="NZ_CAXATG010000002.1"/>
</dbReference>
<dbReference type="GO" id="GO:0016987">
    <property type="term" value="F:sigma factor activity"/>
    <property type="evidence" value="ECO:0007669"/>
    <property type="project" value="UniProtKB-KW"/>
</dbReference>
<dbReference type="InterPro" id="IPR007627">
    <property type="entry name" value="RNA_pol_sigma70_r2"/>
</dbReference>
<dbReference type="AlphaFoldDB" id="A0A1E8CHT2"/>
<comment type="similarity">
    <text evidence="5">Belongs to the sigma-70 factor family.</text>
</comment>
<dbReference type="SUPFAM" id="SSF88659">
    <property type="entry name" value="Sigma3 and sigma4 domains of RNA polymerase sigma factors"/>
    <property type="match status" value="2"/>
</dbReference>
<dbReference type="NCBIfam" id="TIGR02937">
    <property type="entry name" value="sigma70-ECF"/>
    <property type="match status" value="1"/>
</dbReference>
<sequence length="287" mass="33084">MDSAGLKATDGFSADAEQRYIKDINPIGVLAYAQELALARAARDGDEDSRQQMIRHNLRLVISIARRYRHRGLTLLDMVEEGNIGLMRAVDKYDPERGFRFSTYATWWVRQSIERAIMNHARNVRLPVHVIKDISHCLRHETELSHRLGRRPRRRELADYLSRPLAELDELLSCHESSYDAGESLPDVDALDADIRVDELRGADPAQRQHNQSSCRTLRRWLAELSLRQRDVLVRRFGLDGFLAATLEQVGADVGLTRERVRQIQIDAMRRLRRLAARDGYDLDAFF</sequence>
<organism evidence="8 9">
    <name type="scientific">Pseudohongiella acticola</name>
    <dbReference type="NCBI Taxonomy" id="1524254"/>
    <lineage>
        <taxon>Bacteria</taxon>
        <taxon>Pseudomonadati</taxon>
        <taxon>Pseudomonadota</taxon>
        <taxon>Gammaproteobacteria</taxon>
        <taxon>Pseudomonadales</taxon>
        <taxon>Pseudohongiellaceae</taxon>
        <taxon>Pseudohongiella</taxon>
    </lineage>
</organism>
<feature type="domain" description="RNA polymerase sigma-70" evidence="6">
    <location>
        <begin position="77"/>
        <end position="90"/>
    </location>
</feature>
<dbReference type="PROSITE" id="PS00716">
    <property type="entry name" value="SIGMA70_2"/>
    <property type="match status" value="1"/>
</dbReference>
<dbReference type="PANTHER" id="PTHR30603">
    <property type="entry name" value="RNA POLYMERASE SIGMA FACTOR RPO"/>
    <property type="match status" value="1"/>
</dbReference>
<dbReference type="STRING" id="1524254.PHACT_00430"/>
<keyword evidence="1 5" id="KW-0805">Transcription regulation</keyword>
<dbReference type="PRINTS" id="PR00046">
    <property type="entry name" value="SIGMA70FCT"/>
</dbReference>
<evidence type="ECO:0000256" key="3">
    <source>
        <dbReference type="ARBA" id="ARBA00023125"/>
    </source>
</evidence>
<dbReference type="InterPro" id="IPR050239">
    <property type="entry name" value="Sigma-70_RNA_pol_init_factors"/>
</dbReference>
<accession>A0A1E8CHT2</accession>
<evidence type="ECO:0000259" key="7">
    <source>
        <dbReference type="PROSITE" id="PS00716"/>
    </source>
</evidence>
<evidence type="ECO:0000313" key="9">
    <source>
        <dbReference type="Proteomes" id="UP000175669"/>
    </source>
</evidence>
<dbReference type="InterPro" id="IPR013324">
    <property type="entry name" value="RNA_pol_sigma_r3/r4-like"/>
</dbReference>